<dbReference type="SMART" id="SM00387">
    <property type="entry name" value="HATPase_c"/>
    <property type="match status" value="1"/>
</dbReference>
<evidence type="ECO:0000259" key="12">
    <source>
        <dbReference type="PROSITE" id="PS51371"/>
    </source>
</evidence>
<evidence type="ECO:0000313" key="14">
    <source>
        <dbReference type="Proteomes" id="UP001387447"/>
    </source>
</evidence>
<evidence type="ECO:0000256" key="1">
    <source>
        <dbReference type="ARBA" id="ARBA00000085"/>
    </source>
</evidence>
<reference evidence="13 14" key="1">
    <citation type="journal article" date="2024" name="Front. Microbiol.">
        <title>Transcriptomic insights into the dominance of two phototrophs throughout the water column of a tropical hypersaline-alkaline crater lake (Dziani Dzaha, Mayotte).</title>
        <authorList>
            <person name="Duperron S."/>
            <person name="Halary S."/>
            <person name="Bouly J.-P."/>
            <person name="Roussel T."/>
            <person name="Hugoni M."/>
            <person name="Bruto M."/>
            <person name="Oger P."/>
            <person name="Duval C."/>
            <person name="Woo A."/>
            <person name="Jezequiel D."/>
            <person name="Ader M."/>
            <person name="Leboulanger C."/>
            <person name="Agogue H."/>
            <person name="Grossi V."/>
            <person name="Trousselier M."/>
            <person name="Bernard C."/>
        </authorList>
    </citation>
    <scope>NUCLEOTIDE SEQUENCE [LARGE SCALE GENOMIC DNA]</scope>
    <source>
        <strain evidence="13 14">PMC 851.14</strain>
    </source>
</reference>
<comment type="catalytic activity">
    <reaction evidence="1">
        <text>ATP + protein L-histidine = ADP + protein N-phospho-L-histidine.</text>
        <dbReference type="EC" id="2.7.13.3"/>
    </reaction>
</comment>
<keyword evidence="6" id="KW-0902">Two-component regulatory system</keyword>
<dbReference type="SUPFAM" id="SSF47384">
    <property type="entry name" value="Homodimeric domain of signal transducing histidine kinase"/>
    <property type="match status" value="1"/>
</dbReference>
<organism evidence="13 14">
    <name type="scientific">Limnospira fusiformis PMC 851.14</name>
    <dbReference type="NCBI Taxonomy" id="2219512"/>
    <lineage>
        <taxon>Bacteria</taxon>
        <taxon>Bacillati</taxon>
        <taxon>Cyanobacteriota</taxon>
        <taxon>Cyanophyceae</taxon>
        <taxon>Oscillatoriophycideae</taxon>
        <taxon>Oscillatoriales</taxon>
        <taxon>Sirenicapillariaceae</taxon>
        <taxon>Limnospira</taxon>
    </lineage>
</organism>
<dbReference type="PROSITE" id="PS51371">
    <property type="entry name" value="CBS"/>
    <property type="match status" value="1"/>
</dbReference>
<dbReference type="Gene3D" id="3.40.50.2300">
    <property type="match status" value="1"/>
</dbReference>
<name>A0ABU9EPU4_LIMFS</name>
<dbReference type="InterPro" id="IPR000644">
    <property type="entry name" value="CBS_dom"/>
</dbReference>
<dbReference type="InterPro" id="IPR036097">
    <property type="entry name" value="HisK_dim/P_sf"/>
</dbReference>
<keyword evidence="8" id="KW-0129">CBS domain</keyword>
<evidence type="ECO:0000313" key="13">
    <source>
        <dbReference type="EMBL" id="MEK9513968.1"/>
    </source>
</evidence>
<accession>A0ABU9EPU4</accession>
<dbReference type="InterPro" id="IPR036890">
    <property type="entry name" value="HATPase_C_sf"/>
</dbReference>
<keyword evidence="14" id="KW-1185">Reference proteome</keyword>
<dbReference type="SUPFAM" id="SSF54631">
    <property type="entry name" value="CBS-domain pair"/>
    <property type="match status" value="1"/>
</dbReference>
<keyword evidence="13" id="KW-0547">Nucleotide-binding</keyword>
<dbReference type="PRINTS" id="PR00344">
    <property type="entry name" value="BCTRLSENSOR"/>
</dbReference>
<dbReference type="PROSITE" id="PS50109">
    <property type="entry name" value="HIS_KIN"/>
    <property type="match status" value="1"/>
</dbReference>
<evidence type="ECO:0000256" key="6">
    <source>
        <dbReference type="ARBA" id="ARBA00023012"/>
    </source>
</evidence>
<dbReference type="CDD" id="cd00082">
    <property type="entry name" value="HisKA"/>
    <property type="match status" value="1"/>
</dbReference>
<dbReference type="SMART" id="SM00448">
    <property type="entry name" value="REC"/>
    <property type="match status" value="1"/>
</dbReference>
<dbReference type="GO" id="GO:0005524">
    <property type="term" value="F:ATP binding"/>
    <property type="evidence" value="ECO:0007669"/>
    <property type="project" value="UniProtKB-KW"/>
</dbReference>
<sequence>MFSQISLPTIIKRVPVCGQDITVDQLWSVFSEGDHDCVVVVNQQQYPIGVVYLRNLTTYLFSTKNKKRPLTKAILADLSDRLIKPLLLIPAYLDWPEFWAYLQQIGYDLGWHPYYCQSGNNHQTEGLSPLAIINQKQEFLGLIDLAKLLPYLVSQPVQLAEYQSPVQKGGFDSFLGSLLQLLDQLPLPMMIQTQNGEILGQNTAWVQQVGNEPEVLQQAAETVNQWVPNSTKTHVRLSGNSDDSTMASPMPGSSISSTTAVNPNTSQLDECISDIPNWCDIGSNSETYICICPQSKQQRVWQFTRQTLVQPSLTECFDKWWLIIAQDITEQYRVAQELTAKNADLIQLNRLKDEFLACISHELKTPLTAVLGLSSLLKDKALGELSDRQAKYAKLIHQSGRHLMMVVNDILDLTRIETGQLELTPEGVNIQTVCDRALEAVLHLHQQGDIKDSQSSLGSQKFSIEIEPGLETIEADELRLRQMLINLISNAFKFTPDGGYMGLRVNRWEDWIVFTVWDTGIGIPEQKQHLIFEKFQQLESPLNRQFEGTGLGLVLCQRLARLHGGDISFISHQGKGTEFTLLLPPVPPVNGWKSDKLDWEKADVYPSSPYPKTNLSRPTTQGQSRLILIVEAVPKYIDDLSDKLSKLGYRAIVARTGTEALEKARRLQPRMIFLNPLLPLLSGWDVLTLLKADVDTCQIPVFITATLGEKKRAMKVTCDGFLSLPVEKSDLKLVINQLEKTPSIAPIKRLTVLWLNPVDHDELNQGLAGSLTDKNLPSPINDTSQTSPCRILEADDLGQAELLARIWHPNVMVLESINYLDDPMAFLLELKDEKHLANLPIVTLDTPTTQAANQIQGLSVFPCLLPQISQTYMGSRRRQADPGLLQVIQVAAGMSWKSHILVVDLLTLPDLVNLDDDGSNQRANFYPPADQTSKIEQALIQYLQTAGFRGTMGRTWEEIMQQLQYQSVDLLLICVRHQTSPILRNALEALVNLGNSQHDDLTIPPILVLDNSGLFKTSPDTKPNSSPIQHIPTDLQGLTQHLTLKFLSGRISMTELLDQIRELM</sequence>
<evidence type="ECO:0000256" key="4">
    <source>
        <dbReference type="ARBA" id="ARBA00022679"/>
    </source>
</evidence>
<evidence type="ECO:0000259" key="11">
    <source>
        <dbReference type="PROSITE" id="PS50110"/>
    </source>
</evidence>
<dbReference type="Gene3D" id="3.30.565.10">
    <property type="entry name" value="Histidine kinase-like ATPase, C-terminal domain"/>
    <property type="match status" value="1"/>
</dbReference>
<feature type="domain" description="Histidine kinase" evidence="10">
    <location>
        <begin position="358"/>
        <end position="587"/>
    </location>
</feature>
<dbReference type="InterPro" id="IPR011006">
    <property type="entry name" value="CheY-like_superfamily"/>
</dbReference>
<dbReference type="InterPro" id="IPR046342">
    <property type="entry name" value="CBS_dom_sf"/>
</dbReference>
<dbReference type="SUPFAM" id="SSF52172">
    <property type="entry name" value="CheY-like"/>
    <property type="match status" value="1"/>
</dbReference>
<gene>
    <name evidence="13" type="ORF">AAEJ74_20415</name>
</gene>
<evidence type="ECO:0000256" key="8">
    <source>
        <dbReference type="PROSITE-ProRule" id="PRU00703"/>
    </source>
</evidence>
<dbReference type="EC" id="2.7.13.3" evidence="2"/>
<dbReference type="SMART" id="SM00388">
    <property type="entry name" value="HisKA"/>
    <property type="match status" value="1"/>
</dbReference>
<dbReference type="Pfam" id="PF00072">
    <property type="entry name" value="Response_reg"/>
    <property type="match status" value="1"/>
</dbReference>
<dbReference type="InterPro" id="IPR001789">
    <property type="entry name" value="Sig_transdc_resp-reg_receiver"/>
</dbReference>
<proteinExistence type="predicted"/>
<evidence type="ECO:0000256" key="5">
    <source>
        <dbReference type="ARBA" id="ARBA00022777"/>
    </source>
</evidence>
<dbReference type="Pfam" id="PF00512">
    <property type="entry name" value="HisKA"/>
    <property type="match status" value="1"/>
</dbReference>
<evidence type="ECO:0000259" key="10">
    <source>
        <dbReference type="PROSITE" id="PS50109"/>
    </source>
</evidence>
<keyword evidence="3" id="KW-0597">Phosphoprotein</keyword>
<dbReference type="CDD" id="cd16922">
    <property type="entry name" value="HATPase_EvgS-ArcB-TorS-like"/>
    <property type="match status" value="1"/>
</dbReference>
<dbReference type="Gene3D" id="1.10.287.130">
    <property type="match status" value="1"/>
</dbReference>
<dbReference type="InterPro" id="IPR003594">
    <property type="entry name" value="HATPase_dom"/>
</dbReference>
<dbReference type="InterPro" id="IPR003661">
    <property type="entry name" value="HisK_dim/P_dom"/>
</dbReference>
<evidence type="ECO:0000256" key="9">
    <source>
        <dbReference type="SAM" id="MobiDB-lite"/>
    </source>
</evidence>
<dbReference type="PROSITE" id="PS50110">
    <property type="entry name" value="RESPONSE_REGULATORY"/>
    <property type="match status" value="1"/>
</dbReference>
<keyword evidence="5" id="KW-0418">Kinase</keyword>
<dbReference type="Pfam" id="PF02518">
    <property type="entry name" value="HATPase_c"/>
    <property type="match status" value="1"/>
</dbReference>
<feature type="domain" description="Response regulatory" evidence="11">
    <location>
        <begin position="626"/>
        <end position="739"/>
    </location>
</feature>
<dbReference type="SUPFAM" id="SSF55874">
    <property type="entry name" value="ATPase domain of HSP90 chaperone/DNA topoisomerase II/histidine kinase"/>
    <property type="match status" value="1"/>
</dbReference>
<evidence type="ECO:0000256" key="2">
    <source>
        <dbReference type="ARBA" id="ARBA00012438"/>
    </source>
</evidence>
<keyword evidence="13" id="KW-0067">ATP-binding</keyword>
<dbReference type="PANTHER" id="PTHR43047:SF63">
    <property type="entry name" value="HISTIDINE KINASE"/>
    <property type="match status" value="1"/>
</dbReference>
<evidence type="ECO:0000256" key="7">
    <source>
        <dbReference type="PROSITE-ProRule" id="PRU00169"/>
    </source>
</evidence>
<dbReference type="Proteomes" id="UP001387447">
    <property type="component" value="Unassembled WGS sequence"/>
</dbReference>
<dbReference type="PANTHER" id="PTHR43047">
    <property type="entry name" value="TWO-COMPONENT HISTIDINE PROTEIN KINASE"/>
    <property type="match status" value="1"/>
</dbReference>
<dbReference type="EMBL" id="JBBWYZ010000018">
    <property type="protein sequence ID" value="MEK9513968.1"/>
    <property type="molecule type" value="Genomic_DNA"/>
</dbReference>
<comment type="caution">
    <text evidence="7">Lacks conserved residue(s) required for the propagation of feature annotation.</text>
</comment>
<feature type="domain" description="CBS" evidence="12">
    <location>
        <begin position="10"/>
        <end position="70"/>
    </location>
</feature>
<feature type="region of interest" description="Disordered" evidence="9">
    <location>
        <begin position="235"/>
        <end position="261"/>
    </location>
</feature>
<dbReference type="InterPro" id="IPR005467">
    <property type="entry name" value="His_kinase_dom"/>
</dbReference>
<keyword evidence="4" id="KW-0808">Transferase</keyword>
<dbReference type="InterPro" id="IPR004358">
    <property type="entry name" value="Sig_transdc_His_kin-like_C"/>
</dbReference>
<protein>
    <recommendedName>
        <fullName evidence="2">histidine kinase</fullName>
        <ecNumber evidence="2">2.7.13.3</ecNumber>
    </recommendedName>
</protein>
<comment type="caution">
    <text evidence="13">The sequence shown here is derived from an EMBL/GenBank/DDBJ whole genome shotgun (WGS) entry which is preliminary data.</text>
</comment>
<evidence type="ECO:0000256" key="3">
    <source>
        <dbReference type="ARBA" id="ARBA00022553"/>
    </source>
</evidence>